<dbReference type="EMBL" id="JAPDDR010000007">
    <property type="protein sequence ID" value="MCW1914965.1"/>
    <property type="molecule type" value="Genomic_DNA"/>
</dbReference>
<evidence type="ECO:0000313" key="3">
    <source>
        <dbReference type="Proteomes" id="UP001165653"/>
    </source>
</evidence>
<accession>A0ABT3G538</accession>
<evidence type="ECO:0000313" key="2">
    <source>
        <dbReference type="EMBL" id="MCW1914965.1"/>
    </source>
</evidence>
<keyword evidence="3" id="KW-1185">Reference proteome</keyword>
<name>A0ABT3G538_9BACT</name>
<gene>
    <name evidence="2" type="ORF">OJ996_15355</name>
</gene>
<comment type="caution">
    <text evidence="2">The sequence shown here is derived from an EMBL/GenBank/DDBJ whole genome shotgun (WGS) entry which is preliminary data.</text>
</comment>
<dbReference type="RefSeq" id="WP_264514504.1">
    <property type="nucleotide sequence ID" value="NZ_JAPDDR010000007.1"/>
</dbReference>
<organism evidence="2 3">
    <name type="scientific">Luteolibacter rhizosphaerae</name>
    <dbReference type="NCBI Taxonomy" id="2989719"/>
    <lineage>
        <taxon>Bacteria</taxon>
        <taxon>Pseudomonadati</taxon>
        <taxon>Verrucomicrobiota</taxon>
        <taxon>Verrucomicrobiia</taxon>
        <taxon>Verrucomicrobiales</taxon>
        <taxon>Verrucomicrobiaceae</taxon>
        <taxon>Luteolibacter</taxon>
    </lineage>
</organism>
<evidence type="ECO:0000256" key="1">
    <source>
        <dbReference type="SAM" id="SignalP"/>
    </source>
</evidence>
<dbReference type="Proteomes" id="UP001165653">
    <property type="component" value="Unassembled WGS sequence"/>
</dbReference>
<keyword evidence="1" id="KW-0732">Signal</keyword>
<protein>
    <submittedName>
        <fullName evidence="2">Uncharacterized protein</fullName>
    </submittedName>
</protein>
<proteinExistence type="predicted"/>
<sequence length="399" mass="42432">MKSPASLPLLLAALLPTLAPAGELAGLARVFSWPDGTNNFSTYTKSSAGSAAQSAAGEGWKSYGNASPGSLAAGGSATSPNNGRFQNGHVGGSAYWFEQVTISSPTVPPGTVGRAEFTLYFDGHLSTGSLPPHGREYNASIAYRWSAHVDGADNLPDPDTGESYQERITVFPGAYMETTGGNFRGQPRHHSLLFRFGQPFDFTLALHTSGYVPFDTNAKIRMDLRCNGWNGFRNLHIPFDVHAPGGTPVTDATISSQTGFNYAQPSTATYTRWAQLYQVDTASPAIDSNGNGLSNLMEYALGRDPLGTDSSAPIRPTVTEVAGQSYPSFSFTRPRLGGKPGDITYLPQQSSTLANWSGNGMVTTVEPNADQTETVTVRSSTPVGQASSFLRLEVEQPSN</sequence>
<reference evidence="2" key="1">
    <citation type="submission" date="2022-10" db="EMBL/GenBank/DDBJ databases">
        <title>Luteolibacter sp. GHJ8, whole genome shotgun sequencing project.</title>
        <authorList>
            <person name="Zhao G."/>
            <person name="Shen L."/>
        </authorList>
    </citation>
    <scope>NUCLEOTIDE SEQUENCE</scope>
    <source>
        <strain evidence="2">GHJ8</strain>
    </source>
</reference>
<feature type="chain" id="PRO_5045213514" evidence="1">
    <location>
        <begin position="22"/>
        <end position="399"/>
    </location>
</feature>
<feature type="signal peptide" evidence="1">
    <location>
        <begin position="1"/>
        <end position="21"/>
    </location>
</feature>